<keyword evidence="1" id="KW-0472">Membrane</keyword>
<comment type="caution">
    <text evidence="2">The sequence shown here is derived from an EMBL/GenBank/DDBJ whole genome shotgun (WGS) entry which is preliminary data.</text>
</comment>
<evidence type="ECO:0000313" key="2">
    <source>
        <dbReference type="EMBL" id="MDR7300867.1"/>
    </source>
</evidence>
<keyword evidence="3" id="KW-1185">Reference proteome</keyword>
<organism evidence="2 3">
    <name type="scientific">Haloactinomyces albus</name>
    <dbReference type="NCBI Taxonomy" id="1352928"/>
    <lineage>
        <taxon>Bacteria</taxon>
        <taxon>Bacillati</taxon>
        <taxon>Actinomycetota</taxon>
        <taxon>Actinomycetes</taxon>
        <taxon>Actinopolysporales</taxon>
        <taxon>Actinopolysporaceae</taxon>
        <taxon>Haloactinomyces</taxon>
    </lineage>
</organism>
<reference evidence="2" key="1">
    <citation type="submission" date="2023-07" db="EMBL/GenBank/DDBJ databases">
        <title>Sequencing the genomes of 1000 actinobacteria strains.</title>
        <authorList>
            <person name="Klenk H.-P."/>
        </authorList>
    </citation>
    <scope>NUCLEOTIDE SEQUENCE</scope>
    <source>
        <strain evidence="2">DSM 45977</strain>
    </source>
</reference>
<accession>A0AAE4CMD8</accession>
<evidence type="ECO:0000313" key="3">
    <source>
        <dbReference type="Proteomes" id="UP001180845"/>
    </source>
</evidence>
<proteinExistence type="predicted"/>
<sequence length="58" mass="6705">MNSTESEDLEFAGQAEVLADGLTVEQDFLRRFYLECIFLLFEQTLVFFGIAVTLECYK</sequence>
<dbReference type="RefSeq" id="WP_310270361.1">
    <property type="nucleotide sequence ID" value="NZ_JAVDXW010000001.1"/>
</dbReference>
<gene>
    <name evidence="2" type="ORF">JOF55_001048</name>
</gene>
<dbReference type="AlphaFoldDB" id="A0AAE4CMD8"/>
<name>A0AAE4CMD8_9ACTN</name>
<protein>
    <submittedName>
        <fullName evidence="2">Uncharacterized protein</fullName>
    </submittedName>
</protein>
<keyword evidence="1" id="KW-1133">Transmembrane helix</keyword>
<dbReference type="EMBL" id="JAVDXW010000001">
    <property type="protein sequence ID" value="MDR7300867.1"/>
    <property type="molecule type" value="Genomic_DNA"/>
</dbReference>
<keyword evidence="1" id="KW-0812">Transmembrane</keyword>
<evidence type="ECO:0000256" key="1">
    <source>
        <dbReference type="SAM" id="Phobius"/>
    </source>
</evidence>
<dbReference type="Proteomes" id="UP001180845">
    <property type="component" value="Unassembled WGS sequence"/>
</dbReference>
<feature type="transmembrane region" description="Helical" evidence="1">
    <location>
        <begin position="32"/>
        <end position="54"/>
    </location>
</feature>